<dbReference type="PANTHER" id="PTHR43357">
    <property type="entry name" value="INNER MEMBRANE ABC TRANSPORTER PERMEASE PROTEIN YDCV"/>
    <property type="match status" value="1"/>
</dbReference>
<dbReference type="PANTHER" id="PTHR43357:SF3">
    <property type="entry name" value="FE(3+)-TRANSPORT SYSTEM PERMEASE PROTEIN FBPB 2"/>
    <property type="match status" value="1"/>
</dbReference>
<keyword evidence="4" id="KW-0997">Cell inner membrane</keyword>
<evidence type="ECO:0000256" key="6">
    <source>
        <dbReference type="ARBA" id="ARBA00022989"/>
    </source>
</evidence>
<dbReference type="InterPro" id="IPR000515">
    <property type="entry name" value="MetI-like"/>
</dbReference>
<dbReference type="Pfam" id="PF00528">
    <property type="entry name" value="BPD_transp_1"/>
    <property type="match status" value="2"/>
</dbReference>
<keyword evidence="6 8" id="KW-1133">Transmembrane helix</keyword>
<sequence>MHLFEATARRLRPLRLLALCVPVALFAAIPLLYIGFSSIQAGWSGIRPLVFRPLIAELLGNTLALCGTATAGCVVLGTALAWLVERTSLPYRSAWLAVLCAPLTIPAFINSYGWITVRPSLSGLTGATLVSILSYYPFVLLPVAAAVRGLDPAAEETARSLGSGPAAVFARVVLPRLRPALLGGALLVALHLLAEYGAIEQLRYPTFATAIIAQYQSTFASTAANTLAAVLVLCCLAFVTLEVLLRGRARTARLGAGAPRPAVPARLGPWTAPVILALLGLLGLAIGVPAYSVAHWLTYSTADAWDPGTLLPTLWSTMRLGALAAGVAVVAGFPMAWLAVRYRSGLTTALERSTYLASAVPGVVVGLALVSASIRYARPLYQTTTLAVAAYVMLFLPRAMVSLRSAIGQAPPALDEASRGLGQSALATFRRVTVPLTAPGILAAAAMVFLAVSTELTATLLLAPTGTHTLATEFWSATAEIDYPRAAPYAVCLILLSVPAAYLLLRQSTKGTSR</sequence>
<evidence type="ECO:0000256" key="5">
    <source>
        <dbReference type="ARBA" id="ARBA00022692"/>
    </source>
</evidence>
<comment type="caution">
    <text evidence="10">The sequence shown here is derived from an EMBL/GenBank/DDBJ whole genome shotgun (WGS) entry which is preliminary data.</text>
</comment>
<feature type="transmembrane region" description="Helical" evidence="8">
    <location>
        <begin position="59"/>
        <end position="83"/>
    </location>
</feature>
<gene>
    <name evidence="10" type="ORF">GCM10022255_095690</name>
</gene>
<reference evidence="11" key="1">
    <citation type="journal article" date="2019" name="Int. J. Syst. Evol. Microbiol.">
        <title>The Global Catalogue of Microorganisms (GCM) 10K type strain sequencing project: providing services to taxonomists for standard genome sequencing and annotation.</title>
        <authorList>
            <consortium name="The Broad Institute Genomics Platform"/>
            <consortium name="The Broad Institute Genome Sequencing Center for Infectious Disease"/>
            <person name="Wu L."/>
            <person name="Ma J."/>
        </authorList>
    </citation>
    <scope>NUCLEOTIDE SEQUENCE [LARGE SCALE GENOMIC DNA]</scope>
    <source>
        <strain evidence="11">JCM 17441</strain>
    </source>
</reference>
<keyword evidence="2 8" id="KW-0813">Transport</keyword>
<feature type="transmembrane region" description="Helical" evidence="8">
    <location>
        <begin position="318"/>
        <end position="342"/>
    </location>
</feature>
<dbReference type="InterPro" id="IPR035906">
    <property type="entry name" value="MetI-like_sf"/>
</dbReference>
<feature type="transmembrane region" description="Helical" evidence="8">
    <location>
        <begin position="486"/>
        <end position="505"/>
    </location>
</feature>
<evidence type="ECO:0000256" key="3">
    <source>
        <dbReference type="ARBA" id="ARBA00022475"/>
    </source>
</evidence>
<feature type="transmembrane region" description="Helical" evidence="8">
    <location>
        <begin position="180"/>
        <end position="199"/>
    </location>
</feature>
<feature type="transmembrane region" description="Helical" evidence="8">
    <location>
        <begin position="95"/>
        <end position="115"/>
    </location>
</feature>
<dbReference type="RefSeq" id="WP_345138778.1">
    <property type="nucleotide sequence ID" value="NZ_BAABAT010000047.1"/>
</dbReference>
<feature type="transmembrane region" description="Helical" evidence="8">
    <location>
        <begin position="274"/>
        <end position="298"/>
    </location>
</feature>
<organism evidence="10 11">
    <name type="scientific">Dactylosporangium darangshiense</name>
    <dbReference type="NCBI Taxonomy" id="579108"/>
    <lineage>
        <taxon>Bacteria</taxon>
        <taxon>Bacillati</taxon>
        <taxon>Actinomycetota</taxon>
        <taxon>Actinomycetes</taxon>
        <taxon>Micromonosporales</taxon>
        <taxon>Micromonosporaceae</taxon>
        <taxon>Dactylosporangium</taxon>
    </lineage>
</organism>
<feature type="domain" description="ABC transmembrane type-1" evidence="9">
    <location>
        <begin position="59"/>
        <end position="245"/>
    </location>
</feature>
<protein>
    <submittedName>
        <fullName evidence="10">Iron ABC transporter permease</fullName>
    </submittedName>
</protein>
<keyword evidence="7 8" id="KW-0472">Membrane</keyword>
<evidence type="ECO:0000256" key="1">
    <source>
        <dbReference type="ARBA" id="ARBA00004429"/>
    </source>
</evidence>
<feature type="transmembrane region" description="Helical" evidence="8">
    <location>
        <begin position="219"/>
        <end position="245"/>
    </location>
</feature>
<evidence type="ECO:0000256" key="8">
    <source>
        <dbReference type="RuleBase" id="RU363032"/>
    </source>
</evidence>
<dbReference type="SUPFAM" id="SSF161098">
    <property type="entry name" value="MetI-like"/>
    <property type="match status" value="2"/>
</dbReference>
<feature type="transmembrane region" description="Helical" evidence="8">
    <location>
        <begin position="354"/>
        <end position="374"/>
    </location>
</feature>
<keyword evidence="5 8" id="KW-0812">Transmembrane</keyword>
<feature type="transmembrane region" description="Helical" evidence="8">
    <location>
        <begin position="127"/>
        <end position="147"/>
    </location>
</feature>
<comment type="similarity">
    <text evidence="8">Belongs to the binding-protein-dependent transport system permease family.</text>
</comment>
<dbReference type="Gene3D" id="1.10.3720.10">
    <property type="entry name" value="MetI-like"/>
    <property type="match status" value="2"/>
</dbReference>
<dbReference type="PROSITE" id="PS50928">
    <property type="entry name" value="ABC_TM1"/>
    <property type="match status" value="2"/>
</dbReference>
<evidence type="ECO:0000256" key="4">
    <source>
        <dbReference type="ARBA" id="ARBA00022519"/>
    </source>
</evidence>
<feature type="transmembrane region" description="Helical" evidence="8">
    <location>
        <begin position="380"/>
        <end position="396"/>
    </location>
</feature>
<feature type="transmembrane region" description="Helical" evidence="8">
    <location>
        <begin position="16"/>
        <end position="39"/>
    </location>
</feature>
<dbReference type="Proteomes" id="UP001500620">
    <property type="component" value="Unassembled WGS sequence"/>
</dbReference>
<evidence type="ECO:0000313" key="11">
    <source>
        <dbReference type="Proteomes" id="UP001500620"/>
    </source>
</evidence>
<evidence type="ECO:0000256" key="7">
    <source>
        <dbReference type="ARBA" id="ARBA00023136"/>
    </source>
</evidence>
<accession>A0ABP8DQY4</accession>
<comment type="subcellular location">
    <subcellularLocation>
        <location evidence="1">Cell inner membrane</location>
        <topology evidence="1">Multi-pass membrane protein</topology>
    </subcellularLocation>
    <subcellularLocation>
        <location evidence="8">Cell membrane</location>
        <topology evidence="8">Multi-pass membrane protein</topology>
    </subcellularLocation>
</comment>
<dbReference type="EMBL" id="BAABAT010000047">
    <property type="protein sequence ID" value="GAA4261757.1"/>
    <property type="molecule type" value="Genomic_DNA"/>
</dbReference>
<proteinExistence type="inferred from homology"/>
<feature type="domain" description="ABC transmembrane type-1" evidence="9">
    <location>
        <begin position="314"/>
        <end position="504"/>
    </location>
</feature>
<evidence type="ECO:0000313" key="10">
    <source>
        <dbReference type="EMBL" id="GAA4261757.1"/>
    </source>
</evidence>
<keyword evidence="3" id="KW-1003">Cell membrane</keyword>
<evidence type="ECO:0000259" key="9">
    <source>
        <dbReference type="PROSITE" id="PS50928"/>
    </source>
</evidence>
<dbReference type="CDD" id="cd06261">
    <property type="entry name" value="TM_PBP2"/>
    <property type="match status" value="2"/>
</dbReference>
<feature type="transmembrane region" description="Helical" evidence="8">
    <location>
        <begin position="440"/>
        <end position="466"/>
    </location>
</feature>
<evidence type="ECO:0000256" key="2">
    <source>
        <dbReference type="ARBA" id="ARBA00022448"/>
    </source>
</evidence>
<name>A0ABP8DQY4_9ACTN</name>
<keyword evidence="11" id="KW-1185">Reference proteome</keyword>